<dbReference type="eggNOG" id="ENOG5032EXS">
    <property type="taxonomic scope" value="Bacteria"/>
</dbReference>
<feature type="transmembrane region" description="Helical" evidence="1">
    <location>
        <begin position="138"/>
        <end position="162"/>
    </location>
</feature>
<dbReference type="AlphaFoldDB" id="A0A1W1ZWR6"/>
<feature type="transmembrane region" description="Helical" evidence="1">
    <location>
        <begin position="85"/>
        <end position="118"/>
    </location>
</feature>
<proteinExistence type="predicted"/>
<feature type="transmembrane region" description="Helical" evidence="1">
    <location>
        <begin position="53"/>
        <end position="73"/>
    </location>
</feature>
<evidence type="ECO:0000256" key="1">
    <source>
        <dbReference type="SAM" id="Phobius"/>
    </source>
</evidence>
<name>A0A1W1ZWR6_9PSEU</name>
<keyword evidence="1" id="KW-1133">Transmembrane helix</keyword>
<keyword evidence="3" id="KW-1185">Reference proteome</keyword>
<dbReference type="Proteomes" id="UP000192840">
    <property type="component" value="Unassembled WGS sequence"/>
</dbReference>
<accession>A0A1W1ZWR6</accession>
<dbReference type="STRING" id="40571.SAMN05660733_00266"/>
<organism evidence="2 3">
    <name type="scientific">Lentzea albidocapillata</name>
    <dbReference type="NCBI Taxonomy" id="40571"/>
    <lineage>
        <taxon>Bacteria</taxon>
        <taxon>Bacillati</taxon>
        <taxon>Actinomycetota</taxon>
        <taxon>Actinomycetes</taxon>
        <taxon>Pseudonocardiales</taxon>
        <taxon>Pseudonocardiaceae</taxon>
        <taxon>Lentzea</taxon>
    </lineage>
</organism>
<protein>
    <submittedName>
        <fullName evidence="2">Uncharacterized protein</fullName>
    </submittedName>
</protein>
<keyword evidence="1" id="KW-0472">Membrane</keyword>
<gene>
    <name evidence="2" type="ORF">SAMN05660733_00266</name>
</gene>
<reference evidence="3" key="1">
    <citation type="submission" date="2017-04" db="EMBL/GenBank/DDBJ databases">
        <authorList>
            <person name="Varghese N."/>
            <person name="Submissions S."/>
        </authorList>
    </citation>
    <scope>NUCLEOTIDE SEQUENCE [LARGE SCALE GENOMIC DNA]</scope>
    <source>
        <strain evidence="3">DSM 44073</strain>
    </source>
</reference>
<evidence type="ECO:0000313" key="2">
    <source>
        <dbReference type="EMBL" id="SMC52682.1"/>
    </source>
</evidence>
<keyword evidence="1" id="KW-0812">Transmembrane</keyword>
<sequence>MTVLVGFVLLVGNPWVNMELAVALSGSDPAFRVVNVVLAYPSWHVDVDRAGPFLFWFANLRTLLFVLLAVAGLSRVSRWVSEAAGGAGLFVATVGLTALSAVVAGLAAGAASGVAVGALLDPGASLPYLIPGQSEEFFLSRLSSSAVFGVLFGSVLGAVVVLQRRRPANRESRADAPKSLW</sequence>
<dbReference type="EMBL" id="FWYC01000003">
    <property type="protein sequence ID" value="SMC52682.1"/>
    <property type="molecule type" value="Genomic_DNA"/>
</dbReference>
<evidence type="ECO:0000313" key="3">
    <source>
        <dbReference type="Proteomes" id="UP000192840"/>
    </source>
</evidence>